<dbReference type="GO" id="GO:0006417">
    <property type="term" value="P:regulation of translation"/>
    <property type="evidence" value="ECO:0007669"/>
    <property type="project" value="UniProtKB-UniRule"/>
</dbReference>
<gene>
    <name evidence="3" type="primary">rmf</name>
    <name evidence="4" type="ORF">SAMN05878437_2730</name>
</gene>
<accession>A0A1M7IFH3</accession>
<reference evidence="4 5" key="1">
    <citation type="submission" date="2016-11" db="EMBL/GenBank/DDBJ databases">
        <authorList>
            <person name="Jaros S."/>
            <person name="Januszkiewicz K."/>
            <person name="Wedrychowicz H."/>
        </authorList>
    </citation>
    <scope>NUCLEOTIDE SEQUENCE [LARGE SCALE GENOMIC DNA]</scope>
    <source>
        <strain evidence="4 5">ACAM 12</strain>
    </source>
</reference>
<comment type="function">
    <text evidence="3">During stationary phase, converts 70S ribosomes to an inactive dimeric form (100S ribosomes).</text>
</comment>
<comment type="subcellular location">
    <subcellularLocation>
        <location evidence="3">Cytoplasm</location>
    </subcellularLocation>
</comment>
<name>A0A1M7IFH3_9GAMM</name>
<keyword evidence="5" id="KW-1185">Reference proteome</keyword>
<proteinExistence type="inferred from homology"/>
<organism evidence="4 5">
    <name type="scientific">Vreelandella subglaciescola</name>
    <dbReference type="NCBI Taxonomy" id="29571"/>
    <lineage>
        <taxon>Bacteria</taxon>
        <taxon>Pseudomonadati</taxon>
        <taxon>Pseudomonadota</taxon>
        <taxon>Gammaproteobacteria</taxon>
        <taxon>Oceanospirillales</taxon>
        <taxon>Halomonadaceae</taxon>
        <taxon>Vreelandella</taxon>
    </lineage>
</organism>
<evidence type="ECO:0000256" key="3">
    <source>
        <dbReference type="HAMAP-Rule" id="MF_00919"/>
    </source>
</evidence>
<keyword evidence="2 3" id="KW-0810">Translation regulation</keyword>
<dbReference type="FunCoup" id="A0A1M7IFH3">
    <property type="interactions" value="79"/>
</dbReference>
<dbReference type="EMBL" id="LT670847">
    <property type="protein sequence ID" value="SHM39501.1"/>
    <property type="molecule type" value="Genomic_DNA"/>
</dbReference>
<protein>
    <recommendedName>
        <fullName evidence="3">Ribosome modulation factor</fullName>
        <shortName evidence="3">RMF</shortName>
    </recommendedName>
</protein>
<dbReference type="Proteomes" id="UP000190911">
    <property type="component" value="Chromosome I"/>
</dbReference>
<comment type="similarity">
    <text evidence="3">Belongs to the ribosome modulation factor family.</text>
</comment>
<dbReference type="STRING" id="29571.SAMN05878437_2730"/>
<dbReference type="Gene3D" id="1.10.10.620">
    <property type="entry name" value="ribosome modulation factor like domain"/>
    <property type="match status" value="1"/>
</dbReference>
<dbReference type="AlphaFoldDB" id="A0A1M7IFH3"/>
<evidence type="ECO:0000313" key="5">
    <source>
        <dbReference type="Proteomes" id="UP000190911"/>
    </source>
</evidence>
<dbReference type="InParanoid" id="A0A1M7IFH3"/>
<keyword evidence="1 3" id="KW-0963">Cytoplasm</keyword>
<dbReference type="RefSeq" id="WP_079554467.1">
    <property type="nucleotide sequence ID" value="NZ_LT670847.1"/>
</dbReference>
<evidence type="ECO:0000313" key="4">
    <source>
        <dbReference type="EMBL" id="SHM39501.1"/>
    </source>
</evidence>
<evidence type="ECO:0000256" key="1">
    <source>
        <dbReference type="ARBA" id="ARBA00022490"/>
    </source>
</evidence>
<dbReference type="NCBIfam" id="NF011162">
    <property type="entry name" value="PRK14563.1"/>
    <property type="match status" value="1"/>
</dbReference>
<dbReference type="HAMAP" id="MF_00919">
    <property type="entry name" value="RMF"/>
    <property type="match status" value="1"/>
</dbReference>
<dbReference type="Pfam" id="PF04957">
    <property type="entry name" value="RMF"/>
    <property type="match status" value="1"/>
</dbReference>
<evidence type="ECO:0000256" key="2">
    <source>
        <dbReference type="ARBA" id="ARBA00022845"/>
    </source>
</evidence>
<dbReference type="GO" id="GO:0005737">
    <property type="term" value="C:cytoplasm"/>
    <property type="evidence" value="ECO:0007669"/>
    <property type="project" value="UniProtKB-SubCell"/>
</dbReference>
<sequence length="69" mass="7962">MKRQKRDPFQRAYVRGYKAGVTGRSRDECPSDNVNVREYWMSGWREGRGDQWDGMTGVSGIHRNPTVTA</sequence>
<dbReference type="NCBIfam" id="NF041886">
    <property type="entry name" value="Rmf_CrpP_fam"/>
    <property type="match status" value="1"/>
</dbReference>
<dbReference type="OrthoDB" id="5917763at2"/>
<dbReference type="InterPro" id="IPR007040">
    <property type="entry name" value="Ribosome_modulation_factor"/>
</dbReference>
<dbReference type="InterPro" id="IPR023200">
    <property type="entry name" value="RMF_sf"/>
</dbReference>